<evidence type="ECO:0000256" key="1">
    <source>
        <dbReference type="ARBA" id="ARBA00022679"/>
    </source>
</evidence>
<keyword evidence="5" id="KW-0863">Zinc-finger</keyword>
<dbReference type="PROSITE" id="PS50158">
    <property type="entry name" value="ZF_CCHC"/>
    <property type="match status" value="1"/>
</dbReference>
<evidence type="ECO:0000313" key="9">
    <source>
        <dbReference type="WBParaSite" id="SVE_1254200.1"/>
    </source>
</evidence>
<dbReference type="GO" id="GO:0003676">
    <property type="term" value="F:nucleic acid binding"/>
    <property type="evidence" value="ECO:0007669"/>
    <property type="project" value="InterPro"/>
</dbReference>
<dbReference type="InterPro" id="IPR043502">
    <property type="entry name" value="DNA/RNA_pol_sf"/>
</dbReference>
<keyword evidence="5" id="KW-0479">Metal-binding</keyword>
<dbReference type="AlphaFoldDB" id="A0A0K0FRL0"/>
<dbReference type="PROSITE" id="PS50878">
    <property type="entry name" value="RT_POL"/>
    <property type="match status" value="1"/>
</dbReference>
<feature type="domain" description="CCHC-type" evidence="6">
    <location>
        <begin position="265"/>
        <end position="280"/>
    </location>
</feature>
<keyword evidence="5" id="KW-0862">Zinc</keyword>
<dbReference type="WBParaSite" id="SVE_1254200.1">
    <property type="protein sequence ID" value="SVE_1254200.1"/>
    <property type="gene ID" value="SVE_1254200"/>
</dbReference>
<accession>A0A0K0FRL0</accession>
<dbReference type="InterPro" id="IPR001878">
    <property type="entry name" value="Znf_CCHC"/>
</dbReference>
<keyword evidence="4" id="KW-0378">Hydrolase</keyword>
<sequence length="594" mass="67997">MLEHLKKLEETLPDTVNISPEKQEAVFALYKKNQNRDFGKEAVIKSLEEHLESLVGLVKLDISTGGAKMTSYNYSCMTIIDAFDGDNFSCFLKKFEAVMSLVPADGSDLDSKVKSKLLVSKLSPSVIERLLKLSNVDLDNYKPLIDALKDLFREKVMSSVTVRMKLTFLKMNDFKSVEEYEKEIIKLAELLYSDSKTEERDKMVTKELCAKFGSSFLTACVNNAQWIPEEVLEMIVAREKRHNFSMNTDKRKPMNYKDGRNDVKKCWKCGKEGHECRNCKMNVASNANMVVRSSNKVYVEAQLIGKSKVCFVDTGADSSLIDYGTYLELTAWGIEMTPCDLMIYWGDICEVIRIKILDVVNVGMRFNEKEKLLPFEFNVVENSEVMKSLKCNIVIGGDNLSKYEYVQNMKQKFISIDDERIDLLKYQSSNKMINVSMENDLNVMNVTLHVLNENNSLTVKDKLCKKFPLHFFNAEKQQCIDNYIDELIKQKVLLPSDTNFISHFFVVSKPSGGWRPVVDLRSVNQVIQPDSYLIKTLSKIFRQLDSKMLISKLDLNSGFHQIPMNDADCRYFGIMKGNKVYEYTVIPQGMCNAT</sequence>
<dbReference type="Proteomes" id="UP000035680">
    <property type="component" value="Unassembled WGS sequence"/>
</dbReference>
<dbReference type="Gene3D" id="2.40.70.10">
    <property type="entry name" value="Acid Proteases"/>
    <property type="match status" value="1"/>
</dbReference>
<reference evidence="9" key="2">
    <citation type="submission" date="2015-08" db="UniProtKB">
        <authorList>
            <consortium name="WormBaseParasite"/>
        </authorList>
    </citation>
    <scope>IDENTIFICATION</scope>
</reference>
<evidence type="ECO:0000256" key="5">
    <source>
        <dbReference type="PROSITE-ProRule" id="PRU00047"/>
    </source>
</evidence>
<dbReference type="InterPro" id="IPR043128">
    <property type="entry name" value="Rev_trsase/Diguanyl_cyclase"/>
</dbReference>
<dbReference type="GO" id="GO:0008270">
    <property type="term" value="F:zinc ion binding"/>
    <property type="evidence" value="ECO:0007669"/>
    <property type="project" value="UniProtKB-KW"/>
</dbReference>
<dbReference type="GO" id="GO:0004519">
    <property type="term" value="F:endonuclease activity"/>
    <property type="evidence" value="ECO:0007669"/>
    <property type="project" value="UniProtKB-KW"/>
</dbReference>
<evidence type="ECO:0000256" key="3">
    <source>
        <dbReference type="ARBA" id="ARBA00022722"/>
    </source>
</evidence>
<dbReference type="Pfam" id="PF00078">
    <property type="entry name" value="RVT_1"/>
    <property type="match status" value="1"/>
</dbReference>
<proteinExistence type="predicted"/>
<dbReference type="GO" id="GO:0016779">
    <property type="term" value="F:nucleotidyltransferase activity"/>
    <property type="evidence" value="ECO:0007669"/>
    <property type="project" value="UniProtKB-KW"/>
</dbReference>
<dbReference type="Gene3D" id="3.30.70.270">
    <property type="match status" value="1"/>
</dbReference>
<feature type="domain" description="Reverse transcriptase" evidence="7">
    <location>
        <begin position="488"/>
        <end position="594"/>
    </location>
</feature>
<dbReference type="InterPro" id="IPR000477">
    <property type="entry name" value="RT_dom"/>
</dbReference>
<dbReference type="SUPFAM" id="SSF56672">
    <property type="entry name" value="DNA/RNA polymerases"/>
    <property type="match status" value="1"/>
</dbReference>
<dbReference type="GO" id="GO:0019899">
    <property type="term" value="F:enzyme binding"/>
    <property type="evidence" value="ECO:0007669"/>
    <property type="project" value="UniProtKB-ARBA"/>
</dbReference>
<keyword evidence="2" id="KW-0548">Nucleotidyltransferase</keyword>
<dbReference type="InterPro" id="IPR021109">
    <property type="entry name" value="Peptidase_aspartic_dom_sf"/>
</dbReference>
<organism evidence="8 9">
    <name type="scientific">Strongyloides venezuelensis</name>
    <name type="common">Threadworm</name>
    <dbReference type="NCBI Taxonomy" id="75913"/>
    <lineage>
        <taxon>Eukaryota</taxon>
        <taxon>Metazoa</taxon>
        <taxon>Ecdysozoa</taxon>
        <taxon>Nematoda</taxon>
        <taxon>Chromadorea</taxon>
        <taxon>Rhabditida</taxon>
        <taxon>Tylenchina</taxon>
        <taxon>Panagrolaimomorpha</taxon>
        <taxon>Strongyloidoidea</taxon>
        <taxon>Strongyloididae</taxon>
        <taxon>Strongyloides</taxon>
    </lineage>
</organism>
<dbReference type="PANTHER" id="PTHR37984">
    <property type="entry name" value="PROTEIN CBG26694"/>
    <property type="match status" value="1"/>
</dbReference>
<dbReference type="STRING" id="75913.A0A0K0FRL0"/>
<keyword evidence="4" id="KW-0255">Endonuclease</keyword>
<dbReference type="InterPro" id="IPR036875">
    <property type="entry name" value="Znf_CCHC_sf"/>
</dbReference>
<evidence type="ECO:0000313" key="8">
    <source>
        <dbReference type="Proteomes" id="UP000035680"/>
    </source>
</evidence>
<evidence type="ECO:0000259" key="6">
    <source>
        <dbReference type="PROSITE" id="PS50158"/>
    </source>
</evidence>
<keyword evidence="1" id="KW-0808">Transferase</keyword>
<evidence type="ECO:0000259" key="7">
    <source>
        <dbReference type="PROSITE" id="PS50878"/>
    </source>
</evidence>
<dbReference type="Gene3D" id="3.10.10.10">
    <property type="entry name" value="HIV Type 1 Reverse Transcriptase, subunit A, domain 1"/>
    <property type="match status" value="1"/>
</dbReference>
<dbReference type="SUPFAM" id="SSF57756">
    <property type="entry name" value="Retrovirus zinc finger-like domains"/>
    <property type="match status" value="1"/>
</dbReference>
<evidence type="ECO:0000256" key="2">
    <source>
        <dbReference type="ARBA" id="ARBA00022695"/>
    </source>
</evidence>
<protein>
    <submittedName>
        <fullName evidence="9">CCHC-type domain-containing protein</fullName>
    </submittedName>
</protein>
<reference evidence="8" key="1">
    <citation type="submission" date="2014-07" db="EMBL/GenBank/DDBJ databases">
        <authorList>
            <person name="Martin A.A"/>
            <person name="De Silva N."/>
        </authorList>
    </citation>
    <scope>NUCLEOTIDE SEQUENCE</scope>
</reference>
<dbReference type="PANTHER" id="PTHR37984:SF5">
    <property type="entry name" value="PROTEIN NYNRIN-LIKE"/>
    <property type="match status" value="1"/>
</dbReference>
<keyword evidence="3" id="KW-0540">Nuclease</keyword>
<dbReference type="InterPro" id="IPR050951">
    <property type="entry name" value="Retrovirus_Pol_polyprotein"/>
</dbReference>
<evidence type="ECO:0000256" key="4">
    <source>
        <dbReference type="ARBA" id="ARBA00022759"/>
    </source>
</evidence>
<name>A0A0K0FRL0_STRVS</name>
<dbReference type="CDD" id="cd01647">
    <property type="entry name" value="RT_LTR"/>
    <property type="match status" value="1"/>
</dbReference>
<keyword evidence="8" id="KW-1185">Reference proteome</keyword>